<dbReference type="Proteomes" id="UP000215896">
    <property type="component" value="Unassembled WGS sequence"/>
</dbReference>
<keyword evidence="2" id="KW-0378">Hydrolase</keyword>
<dbReference type="InterPro" id="IPR000073">
    <property type="entry name" value="AB_hydrolase_1"/>
</dbReference>
<gene>
    <name evidence="2" type="ORF">CGZ94_06485</name>
</gene>
<dbReference type="OrthoDB" id="27092at2"/>
<proteinExistence type="predicted"/>
<dbReference type="InterPro" id="IPR029058">
    <property type="entry name" value="AB_hydrolase_fold"/>
</dbReference>
<dbReference type="GO" id="GO:0016787">
    <property type="term" value="F:hydrolase activity"/>
    <property type="evidence" value="ECO:0007669"/>
    <property type="project" value="UniProtKB-KW"/>
</dbReference>
<protein>
    <submittedName>
        <fullName evidence="2">Alpha/beta hydrolase</fullName>
    </submittedName>
</protein>
<dbReference type="Gene3D" id="3.40.50.1820">
    <property type="entry name" value="alpha/beta hydrolase"/>
    <property type="match status" value="1"/>
</dbReference>
<dbReference type="AlphaFoldDB" id="A0A255GFR8"/>
<organism evidence="2 3">
    <name type="scientific">Enemella evansiae</name>
    <dbReference type="NCBI Taxonomy" id="2016499"/>
    <lineage>
        <taxon>Bacteria</taxon>
        <taxon>Bacillati</taxon>
        <taxon>Actinomycetota</taxon>
        <taxon>Actinomycetes</taxon>
        <taxon>Propionibacteriales</taxon>
        <taxon>Propionibacteriaceae</taxon>
        <taxon>Enemella</taxon>
    </lineage>
</organism>
<feature type="domain" description="AB hydrolase-1" evidence="1">
    <location>
        <begin position="25"/>
        <end position="241"/>
    </location>
</feature>
<dbReference type="PANTHER" id="PTHR43798:SF27">
    <property type="entry name" value="HYDROLASE ALPHA_BETA HYDROLASE FOLD FAMILY"/>
    <property type="match status" value="1"/>
</dbReference>
<evidence type="ECO:0000313" key="2">
    <source>
        <dbReference type="EMBL" id="OYO14272.1"/>
    </source>
</evidence>
<name>A0A255GFR8_9ACTN</name>
<keyword evidence="3" id="KW-1185">Reference proteome</keyword>
<dbReference type="RefSeq" id="WP_094405148.1">
    <property type="nucleotide sequence ID" value="NZ_NMVO01000012.1"/>
</dbReference>
<evidence type="ECO:0000259" key="1">
    <source>
        <dbReference type="Pfam" id="PF12697"/>
    </source>
</evidence>
<dbReference type="InterPro" id="IPR050266">
    <property type="entry name" value="AB_hydrolase_sf"/>
</dbReference>
<dbReference type="Pfam" id="PF12697">
    <property type="entry name" value="Abhydrolase_6"/>
    <property type="match status" value="1"/>
</dbReference>
<accession>A0A255GFR8</accession>
<dbReference type="SUPFAM" id="SSF53474">
    <property type="entry name" value="alpha/beta-Hydrolases"/>
    <property type="match status" value="1"/>
</dbReference>
<evidence type="ECO:0000313" key="3">
    <source>
        <dbReference type="Proteomes" id="UP000215896"/>
    </source>
</evidence>
<comment type="caution">
    <text evidence="2">The sequence shown here is derived from an EMBL/GenBank/DDBJ whole genome shotgun (WGS) entry which is preliminary data.</text>
</comment>
<dbReference type="GO" id="GO:0016020">
    <property type="term" value="C:membrane"/>
    <property type="evidence" value="ECO:0007669"/>
    <property type="project" value="TreeGrafter"/>
</dbReference>
<dbReference type="EMBL" id="NMVO01000012">
    <property type="protein sequence ID" value="OYO14272.1"/>
    <property type="molecule type" value="Genomic_DNA"/>
</dbReference>
<dbReference type="PANTHER" id="PTHR43798">
    <property type="entry name" value="MONOACYLGLYCEROL LIPASE"/>
    <property type="match status" value="1"/>
</dbReference>
<sequence>MESRMIMRDGVRLHGLWRAGEGPPVVVIPGVMADAESFGPVVDAIEGGRPVLIVNRRGRAPSGPLGKGYAVAVEVADLGAWLDELGRPVSLVGWSYGATIALEAAAGDPRVTRVVGYEPVLAPFGADALPALRAADNDRRVEIVNLDVSLFPPKRVAELRASPAWPVLARLAEPLADELTALNEFRPGDWSGVHAELILGELNQGGEPYGSAFDRVAERLPSARTVLLHHQGHLAHAEDPASLGRLIGELLARR</sequence>
<reference evidence="2 3" key="1">
    <citation type="submission" date="2017-07" db="EMBL/GenBank/DDBJ databases">
        <title>Draft whole genome sequences of clinical Proprionibacteriaceae strains.</title>
        <authorList>
            <person name="Bernier A.-M."/>
            <person name="Bernard K."/>
            <person name="Domingo M.-C."/>
        </authorList>
    </citation>
    <scope>NUCLEOTIDE SEQUENCE [LARGE SCALE GENOMIC DNA]</scope>
    <source>
        <strain evidence="2 3">NML 030167</strain>
    </source>
</reference>